<accession>A0A841HQR7</accession>
<dbReference type="AlphaFoldDB" id="A0A841HQR7"/>
<evidence type="ECO:0000256" key="1">
    <source>
        <dbReference type="ARBA" id="ARBA00010211"/>
    </source>
</evidence>
<dbReference type="Gene3D" id="3.90.850.10">
    <property type="entry name" value="Fumarylacetoacetase-like, C-terminal domain"/>
    <property type="match status" value="1"/>
</dbReference>
<feature type="domain" description="Fumarylacetoacetase-like C-terminal" evidence="3">
    <location>
        <begin position="210"/>
        <end position="351"/>
    </location>
</feature>
<dbReference type="GO" id="GO:0016787">
    <property type="term" value="F:hydrolase activity"/>
    <property type="evidence" value="ECO:0007669"/>
    <property type="project" value="UniProtKB-KW"/>
</dbReference>
<dbReference type="PANTHER" id="PTHR42796">
    <property type="entry name" value="FUMARYLACETOACETATE HYDROLASE DOMAIN-CONTAINING PROTEIN 2A-RELATED"/>
    <property type="match status" value="1"/>
</dbReference>
<sequence length="381" mass="41036">MIPYLPADWRSATLIGRIQTDDGPTPVVVTDGRVRDVSKTAPTVSQLLNAWSGRIPEGRDLGALEELPLQPAFGAASCWRVLSPFDLQCIKAAGVTFAVSAIERVIEERARGDAARAEELRASLRDRIGTDIRSVKPGSDAASRLKQALIADGLWSQYLEVAIGPDAEVFTKSPPLSSVGWGDWVGVRSDSAWNNPEPEVVLACDREGRIVGATLGNDVNLRDIEGRSALLLGKAKDNNASCAIGPFIRMFDGTFSLDDVRRTVVRLEITGEDGFKLEGSSSMSQISRDPEDLAGQTIGRHHRYPDGFALFLGTMFAPIVDRGAKGLGFTHHAGDLVRVSAEKLGVLENKVTTCDQAPPWTVGIGELMDNLARRGLLAGPR</sequence>
<proteinExistence type="inferred from homology"/>
<dbReference type="RefSeq" id="WP_184334077.1">
    <property type="nucleotide sequence ID" value="NZ_JACHHZ010000004.1"/>
</dbReference>
<reference evidence="4 5" key="1">
    <citation type="submission" date="2020-08" db="EMBL/GenBank/DDBJ databases">
        <title>Genomic Encyclopedia of Type Strains, Phase IV (KMG-IV): sequencing the most valuable type-strain genomes for metagenomic binning, comparative biology and taxonomic classification.</title>
        <authorList>
            <person name="Goeker M."/>
        </authorList>
    </citation>
    <scope>NUCLEOTIDE SEQUENCE [LARGE SCALE GENOMIC DNA]</scope>
    <source>
        <strain evidence="4 5">DSM 26723</strain>
    </source>
</reference>
<evidence type="ECO:0000256" key="2">
    <source>
        <dbReference type="ARBA" id="ARBA00022723"/>
    </source>
</evidence>
<organism evidence="4 5">
    <name type="scientific">Povalibacter uvarum</name>
    <dbReference type="NCBI Taxonomy" id="732238"/>
    <lineage>
        <taxon>Bacteria</taxon>
        <taxon>Pseudomonadati</taxon>
        <taxon>Pseudomonadota</taxon>
        <taxon>Gammaproteobacteria</taxon>
        <taxon>Steroidobacterales</taxon>
        <taxon>Steroidobacteraceae</taxon>
        <taxon>Povalibacter</taxon>
    </lineage>
</organism>
<dbReference type="InterPro" id="IPR051121">
    <property type="entry name" value="FAH"/>
</dbReference>
<keyword evidence="2" id="KW-0479">Metal-binding</keyword>
<dbReference type="GO" id="GO:0046872">
    <property type="term" value="F:metal ion binding"/>
    <property type="evidence" value="ECO:0007669"/>
    <property type="project" value="UniProtKB-KW"/>
</dbReference>
<protein>
    <submittedName>
        <fullName evidence="4">Fumarylacetoacetate (FAA) hydrolase family protein</fullName>
    </submittedName>
</protein>
<dbReference type="GO" id="GO:0044281">
    <property type="term" value="P:small molecule metabolic process"/>
    <property type="evidence" value="ECO:0007669"/>
    <property type="project" value="UniProtKB-ARBA"/>
</dbReference>
<dbReference type="SUPFAM" id="SSF56529">
    <property type="entry name" value="FAH"/>
    <property type="match status" value="1"/>
</dbReference>
<dbReference type="InterPro" id="IPR011234">
    <property type="entry name" value="Fumarylacetoacetase-like_C"/>
</dbReference>
<dbReference type="EMBL" id="JACHHZ010000004">
    <property type="protein sequence ID" value="MBB6094669.1"/>
    <property type="molecule type" value="Genomic_DNA"/>
</dbReference>
<keyword evidence="5" id="KW-1185">Reference proteome</keyword>
<dbReference type="Proteomes" id="UP000588068">
    <property type="component" value="Unassembled WGS sequence"/>
</dbReference>
<gene>
    <name evidence="4" type="ORF">HNQ60_003556</name>
</gene>
<keyword evidence="4" id="KW-0378">Hydrolase</keyword>
<dbReference type="PANTHER" id="PTHR42796:SF7">
    <property type="entry name" value="2-DEHYDRO-3-DEOXY-D-ARABINONATE DEHYDRATASE"/>
    <property type="match status" value="1"/>
</dbReference>
<dbReference type="InterPro" id="IPR036663">
    <property type="entry name" value="Fumarylacetoacetase_C_sf"/>
</dbReference>
<evidence type="ECO:0000259" key="3">
    <source>
        <dbReference type="Pfam" id="PF01557"/>
    </source>
</evidence>
<evidence type="ECO:0000313" key="4">
    <source>
        <dbReference type="EMBL" id="MBB6094669.1"/>
    </source>
</evidence>
<name>A0A841HQR7_9GAMM</name>
<comment type="caution">
    <text evidence="4">The sequence shown here is derived from an EMBL/GenBank/DDBJ whole genome shotgun (WGS) entry which is preliminary data.</text>
</comment>
<dbReference type="Pfam" id="PF01557">
    <property type="entry name" value="FAA_hydrolase"/>
    <property type="match status" value="1"/>
</dbReference>
<comment type="similarity">
    <text evidence="1">Belongs to the FAH family.</text>
</comment>
<evidence type="ECO:0000313" key="5">
    <source>
        <dbReference type="Proteomes" id="UP000588068"/>
    </source>
</evidence>